<dbReference type="InterPro" id="IPR039741">
    <property type="entry name" value="UDP-sugar_pyrophosphorylase"/>
</dbReference>
<evidence type="ECO:0008006" key="3">
    <source>
        <dbReference type="Google" id="ProtNLM"/>
    </source>
</evidence>
<comment type="caution">
    <text evidence="1">The sequence shown here is derived from an EMBL/GenBank/DDBJ whole genome shotgun (WGS) entry which is preliminary data.</text>
</comment>
<evidence type="ECO:0000313" key="1">
    <source>
        <dbReference type="EMBL" id="KMZ56901.1"/>
    </source>
</evidence>
<dbReference type="PANTHER" id="PTHR11952">
    <property type="entry name" value="UDP- GLUCOSE PYROPHOSPHORYLASE"/>
    <property type="match status" value="1"/>
</dbReference>
<organism evidence="1 2">
    <name type="scientific">Zostera marina</name>
    <name type="common">Eelgrass</name>
    <dbReference type="NCBI Taxonomy" id="29655"/>
    <lineage>
        <taxon>Eukaryota</taxon>
        <taxon>Viridiplantae</taxon>
        <taxon>Streptophyta</taxon>
        <taxon>Embryophyta</taxon>
        <taxon>Tracheophyta</taxon>
        <taxon>Spermatophyta</taxon>
        <taxon>Magnoliopsida</taxon>
        <taxon>Liliopsida</taxon>
        <taxon>Zosteraceae</taxon>
        <taxon>Zostera</taxon>
    </lineage>
</organism>
<dbReference type="AlphaFoldDB" id="A0A0K9NJF3"/>
<keyword evidence="2" id="KW-1185">Reference proteome</keyword>
<protein>
    <recommendedName>
        <fullName evidence="3">UDP-sugar pyrophosphorylase</fullName>
    </recommendedName>
</protein>
<dbReference type="InterPro" id="IPR029044">
    <property type="entry name" value="Nucleotide-diphossugar_trans"/>
</dbReference>
<reference evidence="2" key="1">
    <citation type="journal article" date="2016" name="Nature">
        <title>The genome of the seagrass Zostera marina reveals angiosperm adaptation to the sea.</title>
        <authorList>
            <person name="Olsen J.L."/>
            <person name="Rouze P."/>
            <person name="Verhelst B."/>
            <person name="Lin Y.-C."/>
            <person name="Bayer T."/>
            <person name="Collen J."/>
            <person name="Dattolo E."/>
            <person name="De Paoli E."/>
            <person name="Dittami S."/>
            <person name="Maumus F."/>
            <person name="Michel G."/>
            <person name="Kersting A."/>
            <person name="Lauritano C."/>
            <person name="Lohaus R."/>
            <person name="Toepel M."/>
            <person name="Tonon T."/>
            <person name="Vanneste K."/>
            <person name="Amirebrahimi M."/>
            <person name="Brakel J."/>
            <person name="Bostroem C."/>
            <person name="Chovatia M."/>
            <person name="Grimwood J."/>
            <person name="Jenkins J.W."/>
            <person name="Jueterbock A."/>
            <person name="Mraz A."/>
            <person name="Stam W.T."/>
            <person name="Tice H."/>
            <person name="Bornberg-Bauer E."/>
            <person name="Green P.J."/>
            <person name="Pearson G.A."/>
            <person name="Procaccini G."/>
            <person name="Duarte C.M."/>
            <person name="Schmutz J."/>
            <person name="Reusch T.B.H."/>
            <person name="Van de Peer Y."/>
        </authorList>
    </citation>
    <scope>NUCLEOTIDE SEQUENCE [LARGE SCALE GENOMIC DNA]</scope>
    <source>
        <strain evidence="2">cv. Finnish</strain>
    </source>
</reference>
<proteinExistence type="predicted"/>
<dbReference type="Proteomes" id="UP000036987">
    <property type="component" value="Unassembled WGS sequence"/>
</dbReference>
<dbReference type="OMA" id="FMEMEAI"/>
<gene>
    <name evidence="1" type="ORF">ZOSMA_8G00450</name>
</gene>
<evidence type="ECO:0000313" key="2">
    <source>
        <dbReference type="Proteomes" id="UP000036987"/>
    </source>
</evidence>
<dbReference type="PANTHER" id="PTHR11952:SF9">
    <property type="entry name" value="UDP-SUGAR PYROPHOSPHORYLASE"/>
    <property type="match status" value="1"/>
</dbReference>
<name>A0A0K9NJF3_ZOSMR</name>
<dbReference type="STRING" id="29655.A0A0K9NJF3"/>
<dbReference type="SUPFAM" id="SSF53448">
    <property type="entry name" value="Nucleotide-diphospho-sugar transferases"/>
    <property type="match status" value="1"/>
</dbReference>
<accession>A0A0K9NJF3</accession>
<sequence length="181" mass="20337">MDQSVGDGEWASSAPNLMKNLSILLPDQVELAKILLNEGQGHLFHHWKRPGINDERKKSFFDQVRILNGSYPGGLLSYIRNSISLLADSKAGKNPYDSFVPSVPSGEVVTFGDDNFLMLEKIGIEEARRATFVLVAGGLGERLEYKGIKVIFCSNTYNSQNRRNHPVHFIYLFTQRTNTSF</sequence>
<dbReference type="Gene3D" id="3.90.550.10">
    <property type="entry name" value="Spore Coat Polysaccharide Biosynthesis Protein SpsA, Chain A"/>
    <property type="match status" value="1"/>
</dbReference>
<dbReference type="EMBL" id="LFYR01002110">
    <property type="protein sequence ID" value="KMZ56901.1"/>
    <property type="molecule type" value="Genomic_DNA"/>
</dbReference>
<dbReference type="OrthoDB" id="532420at2759"/>